<feature type="chain" id="PRO_5039456449" evidence="4">
    <location>
        <begin position="20"/>
        <end position="352"/>
    </location>
</feature>
<sequence>MKRFLTAPVLAGVTALALAACGTGSTGSADASGGDKPLAEASVDTNGALAGKKILYVDGVPGNALLDGLAQGLAAELNKQGATMARVFQLNAQNQIDLAAGNQRINEGIAQGVDAIVTFPLDANAIRPGVEAANEAGIPIFTFQDLGGLDVTGKLKFPDEQRGDDTGKALAEIAGGQGEATVLSGIPTDNIEAAVRGAVKGLEDGGMKLVGDPDNQRNLKDDAPEAQRVAQTIFQKFPDLKALVVYNSASATGAIAAARQAGLADKVVIGTMAGEDTNIAQVEDGTLALSYDFNGLDYGKAMAGLVERALSGEQLHNEVVEAPLGEVYTKDNVADYKPWTERQTYIKIPSGF</sequence>
<comment type="caution">
    <text evidence="6">The sequence shown here is derived from an EMBL/GenBank/DDBJ whole genome shotgun (WGS) entry which is preliminary data.</text>
</comment>
<evidence type="ECO:0000256" key="1">
    <source>
        <dbReference type="ARBA" id="ARBA00004196"/>
    </source>
</evidence>
<gene>
    <name evidence="6" type="ORF">BJ958_000650</name>
</gene>
<keyword evidence="3 4" id="KW-0732">Signal</keyword>
<dbReference type="PANTHER" id="PTHR46847">
    <property type="entry name" value="D-ALLOSE-BINDING PERIPLASMIC PROTEIN-RELATED"/>
    <property type="match status" value="1"/>
</dbReference>
<dbReference type="Pfam" id="PF13407">
    <property type="entry name" value="Peripla_BP_4"/>
    <property type="match status" value="1"/>
</dbReference>
<organism evidence="6 7">
    <name type="scientific">Nocardioides kongjuensis</name>
    <dbReference type="NCBI Taxonomy" id="349522"/>
    <lineage>
        <taxon>Bacteria</taxon>
        <taxon>Bacillati</taxon>
        <taxon>Actinomycetota</taxon>
        <taxon>Actinomycetes</taxon>
        <taxon>Propionibacteriales</taxon>
        <taxon>Nocardioidaceae</taxon>
        <taxon>Nocardioides</taxon>
    </lineage>
</organism>
<dbReference type="Proteomes" id="UP000582231">
    <property type="component" value="Unassembled WGS sequence"/>
</dbReference>
<dbReference type="Gene3D" id="3.40.50.2300">
    <property type="match status" value="2"/>
</dbReference>
<dbReference type="EMBL" id="JACCBF010000001">
    <property type="protein sequence ID" value="NYD29104.1"/>
    <property type="molecule type" value="Genomic_DNA"/>
</dbReference>
<dbReference type="GO" id="GO:0030246">
    <property type="term" value="F:carbohydrate binding"/>
    <property type="evidence" value="ECO:0007669"/>
    <property type="project" value="UniProtKB-ARBA"/>
</dbReference>
<comment type="subcellular location">
    <subcellularLocation>
        <location evidence="1">Cell envelope</location>
    </subcellularLocation>
</comment>
<dbReference type="PROSITE" id="PS51257">
    <property type="entry name" value="PROKAR_LIPOPROTEIN"/>
    <property type="match status" value="1"/>
</dbReference>
<comment type="similarity">
    <text evidence="2">Belongs to the bacterial solute-binding protein 2 family.</text>
</comment>
<feature type="signal peptide" evidence="4">
    <location>
        <begin position="1"/>
        <end position="19"/>
    </location>
</feature>
<dbReference type="PANTHER" id="PTHR46847:SF1">
    <property type="entry name" value="D-ALLOSE-BINDING PERIPLASMIC PROTEIN-RELATED"/>
    <property type="match status" value="1"/>
</dbReference>
<evidence type="ECO:0000259" key="5">
    <source>
        <dbReference type="Pfam" id="PF13407"/>
    </source>
</evidence>
<evidence type="ECO:0000256" key="4">
    <source>
        <dbReference type="SAM" id="SignalP"/>
    </source>
</evidence>
<dbReference type="InterPro" id="IPR028082">
    <property type="entry name" value="Peripla_BP_I"/>
</dbReference>
<protein>
    <submittedName>
        <fullName evidence="6">Ribose transport system substrate-binding protein</fullName>
    </submittedName>
</protein>
<evidence type="ECO:0000256" key="3">
    <source>
        <dbReference type="ARBA" id="ARBA00022729"/>
    </source>
</evidence>
<keyword evidence="7" id="KW-1185">Reference proteome</keyword>
<reference evidence="6 7" key="1">
    <citation type="submission" date="2020-07" db="EMBL/GenBank/DDBJ databases">
        <title>Sequencing the genomes of 1000 actinobacteria strains.</title>
        <authorList>
            <person name="Klenk H.-P."/>
        </authorList>
    </citation>
    <scope>NUCLEOTIDE SEQUENCE [LARGE SCALE GENOMIC DNA]</scope>
    <source>
        <strain evidence="6 7">DSM 19082</strain>
    </source>
</reference>
<accession>A0A852RM43</accession>
<evidence type="ECO:0000256" key="2">
    <source>
        <dbReference type="ARBA" id="ARBA00007639"/>
    </source>
</evidence>
<evidence type="ECO:0000313" key="7">
    <source>
        <dbReference type="Proteomes" id="UP000582231"/>
    </source>
</evidence>
<dbReference type="RefSeq" id="WP_179725498.1">
    <property type="nucleotide sequence ID" value="NZ_BAABEF010000001.1"/>
</dbReference>
<feature type="domain" description="Periplasmic binding protein" evidence="5">
    <location>
        <begin position="70"/>
        <end position="313"/>
    </location>
</feature>
<proteinExistence type="inferred from homology"/>
<dbReference type="SUPFAM" id="SSF53822">
    <property type="entry name" value="Periplasmic binding protein-like I"/>
    <property type="match status" value="1"/>
</dbReference>
<dbReference type="InterPro" id="IPR025997">
    <property type="entry name" value="SBP_2_dom"/>
</dbReference>
<dbReference type="GO" id="GO:0030313">
    <property type="term" value="C:cell envelope"/>
    <property type="evidence" value="ECO:0007669"/>
    <property type="project" value="UniProtKB-SubCell"/>
</dbReference>
<name>A0A852RM43_9ACTN</name>
<dbReference type="AlphaFoldDB" id="A0A852RM43"/>
<evidence type="ECO:0000313" key="6">
    <source>
        <dbReference type="EMBL" id="NYD29104.1"/>
    </source>
</evidence>